<evidence type="ECO:0000313" key="2">
    <source>
        <dbReference type="EMBL" id="NDL05772.1"/>
    </source>
</evidence>
<feature type="transmembrane region" description="Helical" evidence="1">
    <location>
        <begin position="214"/>
        <end position="232"/>
    </location>
</feature>
<proteinExistence type="predicted"/>
<gene>
    <name evidence="2" type="ORF">GPY48_22235</name>
</gene>
<keyword evidence="1" id="KW-0812">Transmembrane</keyword>
<keyword evidence="1" id="KW-0472">Membrane</keyword>
<keyword evidence="3" id="KW-1185">Reference proteome</keyword>
<keyword evidence="1" id="KW-1133">Transmembrane helix</keyword>
<organism evidence="2 3">
    <name type="scientific">Photorhabdus bodei</name>
    <dbReference type="NCBI Taxonomy" id="2029681"/>
    <lineage>
        <taxon>Bacteria</taxon>
        <taxon>Pseudomonadati</taxon>
        <taxon>Pseudomonadota</taxon>
        <taxon>Gammaproteobacteria</taxon>
        <taxon>Enterobacterales</taxon>
        <taxon>Morganellaceae</taxon>
        <taxon>Photorhabdus</taxon>
    </lineage>
</organism>
<dbReference type="NCBIfam" id="NF041560">
    <property type="entry name" value="T6SS_Burk_ExIF"/>
    <property type="match status" value="1"/>
</dbReference>
<feature type="transmembrane region" description="Helical" evidence="1">
    <location>
        <begin position="244"/>
        <end position="266"/>
    </location>
</feature>
<accession>A0ABX0ASR3</accession>
<evidence type="ECO:0000256" key="1">
    <source>
        <dbReference type="SAM" id="Phobius"/>
    </source>
</evidence>
<protein>
    <submittedName>
        <fullName evidence="2">Uncharacterized protein</fullName>
    </submittedName>
</protein>
<name>A0ABX0ASR3_9GAMM</name>
<sequence length="335" mass="38369">MSTYRSRKEAIDFGEIKSQRNSLNTRIEVKRERIQRCPEDREEVEKAIAEVQAQIPALDAILAKEPPPPELPPRKPLIKVSGILEEFETLCVRGYFSDREYDPAAFARKEERELYGALLLSIAGNTSAAAINSQTKVRESDTCDFVRGKINGVPFHGWLGFTTAKMGDYVELAVTEQEGYYVVYAIAHPELRVVSMTPRCRQGIHSNAKYQLRGTWYVSLLLFLIFMILGLFDEQSKESIVDYIKYISSFCGLIAIVLSPLIYFSCMRNPKPTFRLAEEIFTILGFPNPTEIDLEKLTEKRLKEIKVNSPDEQSDKASGRVMPDQACFWSYYYYY</sequence>
<dbReference type="Proteomes" id="UP000466619">
    <property type="component" value="Unassembled WGS sequence"/>
</dbReference>
<dbReference type="EMBL" id="WSFC01000084">
    <property type="protein sequence ID" value="NDL05772.1"/>
    <property type="molecule type" value="Genomic_DNA"/>
</dbReference>
<comment type="caution">
    <text evidence="2">The sequence shown here is derived from an EMBL/GenBank/DDBJ whole genome shotgun (WGS) entry which is preliminary data.</text>
</comment>
<reference evidence="2 3" key="1">
    <citation type="submission" date="2019-12" db="EMBL/GenBank/DDBJ databases">
        <title>Engineering Photorhabdus to improve their lethality against agricultural pests.</title>
        <authorList>
            <person name="Machado R.A.R."/>
        </authorList>
    </citation>
    <scope>NUCLEOTIDE SEQUENCE [LARGE SCALE GENOMIC DNA]</scope>
    <source>
        <strain evidence="2 3">M-CN4</strain>
    </source>
</reference>
<dbReference type="RefSeq" id="WP_162120953.1">
    <property type="nucleotide sequence ID" value="NZ_CAWPJS010000084.1"/>
</dbReference>
<evidence type="ECO:0000313" key="3">
    <source>
        <dbReference type="Proteomes" id="UP000466619"/>
    </source>
</evidence>
<dbReference type="InterPro" id="IPR048130">
    <property type="entry name" value="T6SS_ExIF-like"/>
</dbReference>